<feature type="signal peptide" evidence="1">
    <location>
        <begin position="1"/>
        <end position="21"/>
    </location>
</feature>
<dbReference type="Proteomes" id="UP000220034">
    <property type="component" value="Unassembled WGS sequence"/>
</dbReference>
<evidence type="ECO:0000313" key="3">
    <source>
        <dbReference type="Proteomes" id="UP000220034"/>
    </source>
</evidence>
<name>A0A2C9CQ99_9RHOB</name>
<sequence length="86" mass="8942">MKLTFIALAAAATISATGSFAQGHAAAPMGHGATMLEQLVSNELRALNIDADVSMLTRGELAAVKGHAESGDSTAEIRRNIEQIIH</sequence>
<protein>
    <submittedName>
        <fullName evidence="2">Uncharacterized protein</fullName>
    </submittedName>
</protein>
<dbReference type="EMBL" id="OCTN01000002">
    <property type="protein sequence ID" value="SOH93526.1"/>
    <property type="molecule type" value="Genomic_DNA"/>
</dbReference>
<proteinExistence type="predicted"/>
<dbReference type="AlphaFoldDB" id="A0A2C9CQ99"/>
<gene>
    <name evidence="2" type="ORF">SAMN06273572_102202</name>
</gene>
<keyword evidence="3" id="KW-1185">Reference proteome</keyword>
<organism evidence="2 3">
    <name type="scientific">Pontivivens marinum</name>
    <dbReference type="NCBI Taxonomy" id="1690039"/>
    <lineage>
        <taxon>Bacteria</taxon>
        <taxon>Pseudomonadati</taxon>
        <taxon>Pseudomonadota</taxon>
        <taxon>Alphaproteobacteria</taxon>
        <taxon>Rhodobacterales</taxon>
        <taxon>Paracoccaceae</taxon>
        <taxon>Pontivivens</taxon>
    </lineage>
</organism>
<dbReference type="RefSeq" id="WP_097929105.1">
    <property type="nucleotide sequence ID" value="NZ_OCTN01000002.1"/>
</dbReference>
<evidence type="ECO:0000313" key="2">
    <source>
        <dbReference type="EMBL" id="SOH93526.1"/>
    </source>
</evidence>
<reference evidence="3" key="1">
    <citation type="submission" date="2017-09" db="EMBL/GenBank/DDBJ databases">
        <authorList>
            <person name="Varghese N."/>
            <person name="Submissions S."/>
        </authorList>
    </citation>
    <scope>NUCLEOTIDE SEQUENCE [LARGE SCALE GENOMIC DNA]</scope>
    <source>
        <strain evidence="3">C7</strain>
    </source>
</reference>
<keyword evidence="1" id="KW-0732">Signal</keyword>
<evidence type="ECO:0000256" key="1">
    <source>
        <dbReference type="SAM" id="SignalP"/>
    </source>
</evidence>
<feature type="chain" id="PRO_5013107224" evidence="1">
    <location>
        <begin position="22"/>
        <end position="86"/>
    </location>
</feature>
<accession>A0A2C9CQ99</accession>